<organism evidence="2 3">
    <name type="scientific">Hyphomonas polymorpha PS728</name>
    <dbReference type="NCBI Taxonomy" id="1280954"/>
    <lineage>
        <taxon>Bacteria</taxon>
        <taxon>Pseudomonadati</taxon>
        <taxon>Pseudomonadota</taxon>
        <taxon>Alphaproteobacteria</taxon>
        <taxon>Hyphomonadales</taxon>
        <taxon>Hyphomonadaceae</taxon>
        <taxon>Hyphomonas</taxon>
    </lineage>
</organism>
<protein>
    <recommendedName>
        <fullName evidence="4">PepSY-associated TM helix family protein</fullName>
    </recommendedName>
</protein>
<dbReference type="eggNOG" id="COG3182">
    <property type="taxonomic scope" value="Bacteria"/>
</dbReference>
<sequence length="235" mass="26637">MKPVTLFRKMHRWATLIIGVQAVLWTLGGVYMTVIPLPIIHGKHMMSDVQPAEIDWARVDIDPGLVLLANPDAHHVRLTMFDGEPVYQVMGERHSLISAETGKVVSPVSEESVRRVARTDFAGDAEIIAVSLIEDDVPLEIQNATPPLWRVDFAGWNQPSFFYSAETGQFVSRRHNLWRGFDIAWMFHIMDYKDRTDMDNWLLRIMTAIGLFSALAGIGLLIYRLGGRKRPEAAR</sequence>
<keyword evidence="1" id="KW-0472">Membrane</keyword>
<dbReference type="Proteomes" id="UP000027100">
    <property type="component" value="Unassembled WGS sequence"/>
</dbReference>
<accession>A0A062VCJ7</accession>
<dbReference type="EMBL" id="ARYM01000025">
    <property type="protein sequence ID" value="KCZ97111.1"/>
    <property type="molecule type" value="Genomic_DNA"/>
</dbReference>
<proteinExistence type="predicted"/>
<dbReference type="OrthoDB" id="9806195at2"/>
<evidence type="ECO:0008006" key="4">
    <source>
        <dbReference type="Google" id="ProtNLM"/>
    </source>
</evidence>
<evidence type="ECO:0000256" key="1">
    <source>
        <dbReference type="SAM" id="Phobius"/>
    </source>
</evidence>
<name>A0A062VCJ7_9PROT</name>
<reference evidence="2 3" key="1">
    <citation type="journal article" date="2014" name="Antonie Van Leeuwenhoek">
        <title>Hyphomonas beringensis sp. nov. and Hyphomonas chukchiensis sp. nov., isolated from surface seawater of the Bering Sea and Chukchi Sea.</title>
        <authorList>
            <person name="Li C."/>
            <person name="Lai Q."/>
            <person name="Li G."/>
            <person name="Dong C."/>
            <person name="Wang J."/>
            <person name="Liao Y."/>
            <person name="Shao Z."/>
        </authorList>
    </citation>
    <scope>NUCLEOTIDE SEQUENCE [LARGE SCALE GENOMIC DNA]</scope>
    <source>
        <strain evidence="2 3">PS728</strain>
    </source>
</reference>
<gene>
    <name evidence="2" type="ORF">HPO_16650</name>
</gene>
<dbReference type="RefSeq" id="WP_051612719.1">
    <property type="nucleotide sequence ID" value="NZ_ARYM01000025.1"/>
</dbReference>
<keyword evidence="1" id="KW-0812">Transmembrane</keyword>
<keyword evidence="3" id="KW-1185">Reference proteome</keyword>
<dbReference type="PATRIC" id="fig|1280954.3.peg.3362"/>
<comment type="caution">
    <text evidence="2">The sequence shown here is derived from an EMBL/GenBank/DDBJ whole genome shotgun (WGS) entry which is preliminary data.</text>
</comment>
<keyword evidence="1" id="KW-1133">Transmembrane helix</keyword>
<feature type="transmembrane region" description="Helical" evidence="1">
    <location>
        <begin position="201"/>
        <end position="223"/>
    </location>
</feature>
<evidence type="ECO:0000313" key="3">
    <source>
        <dbReference type="Proteomes" id="UP000027100"/>
    </source>
</evidence>
<dbReference type="AlphaFoldDB" id="A0A062VCJ7"/>
<evidence type="ECO:0000313" key="2">
    <source>
        <dbReference type="EMBL" id="KCZ97111.1"/>
    </source>
</evidence>
<dbReference type="STRING" id="1280954.HPO_16650"/>